<feature type="domain" description="Dystroglycan-type cadherin-like" evidence="5">
    <location>
        <begin position="1210"/>
        <end position="1313"/>
    </location>
</feature>
<dbReference type="GO" id="GO:0016020">
    <property type="term" value="C:membrane"/>
    <property type="evidence" value="ECO:0007669"/>
    <property type="project" value="InterPro"/>
</dbReference>
<feature type="region of interest" description="Disordered" evidence="4">
    <location>
        <begin position="3404"/>
        <end position="3446"/>
    </location>
</feature>
<feature type="compositionally biased region" description="Basic and acidic residues" evidence="4">
    <location>
        <begin position="3298"/>
        <end position="3309"/>
    </location>
</feature>
<dbReference type="InterPro" id="IPR025592">
    <property type="entry name" value="DUF4347"/>
</dbReference>
<protein>
    <submittedName>
        <fullName evidence="6">Outer membrane adhesin like protein</fullName>
    </submittedName>
</protein>
<dbReference type="RefSeq" id="WP_012969473.1">
    <property type="nucleotide sequence ID" value="NC_013851.1"/>
</dbReference>
<feature type="region of interest" description="Disordered" evidence="4">
    <location>
        <begin position="3266"/>
        <end position="3309"/>
    </location>
</feature>
<feature type="region of interest" description="Disordered" evidence="4">
    <location>
        <begin position="3354"/>
        <end position="3385"/>
    </location>
</feature>
<dbReference type="InterPro" id="IPR018511">
    <property type="entry name" value="Hemolysin-typ_Ca-bd_CS"/>
</dbReference>
<dbReference type="KEGG" id="alv:Alvin_0232"/>
<evidence type="ECO:0000256" key="4">
    <source>
        <dbReference type="SAM" id="MobiDB-lite"/>
    </source>
</evidence>
<feature type="compositionally biased region" description="Basic and acidic residues" evidence="4">
    <location>
        <begin position="3434"/>
        <end position="3446"/>
    </location>
</feature>
<dbReference type="InterPro" id="IPR013783">
    <property type="entry name" value="Ig-like_fold"/>
</dbReference>
<evidence type="ECO:0000256" key="3">
    <source>
        <dbReference type="ARBA" id="ARBA00022837"/>
    </source>
</evidence>
<evidence type="ECO:0000256" key="1">
    <source>
        <dbReference type="ARBA" id="ARBA00004613"/>
    </source>
</evidence>
<dbReference type="InterPro" id="IPR050557">
    <property type="entry name" value="RTX_toxin/Mannuronan_C5-epim"/>
</dbReference>
<evidence type="ECO:0000313" key="6">
    <source>
        <dbReference type="EMBL" id="ADC61197.1"/>
    </source>
</evidence>
<reference evidence="6 7" key="1">
    <citation type="journal article" date="2011" name="Stand. Genomic Sci.">
        <title>Complete genome sequence of Allochromatium vinosum DSM 180(T).</title>
        <authorList>
            <person name="Weissgerber T."/>
            <person name="Zigann R."/>
            <person name="Bruce D."/>
            <person name="Chang Y.J."/>
            <person name="Detter J.C."/>
            <person name="Han C."/>
            <person name="Hauser L."/>
            <person name="Jeffries C.D."/>
            <person name="Land M."/>
            <person name="Munk A.C."/>
            <person name="Tapia R."/>
            <person name="Dahl C."/>
        </authorList>
    </citation>
    <scope>NUCLEOTIDE SEQUENCE [LARGE SCALE GENOMIC DNA]</scope>
    <source>
        <strain evidence="7">ATCC 17899 / DSM 180 / NBRC 103801 / NCIMB 10441 / D</strain>
    </source>
</reference>
<dbReference type="Pfam" id="PF00353">
    <property type="entry name" value="HemolysinCabind"/>
    <property type="match status" value="7"/>
</dbReference>
<dbReference type="eggNOG" id="COG2931">
    <property type="taxonomic scope" value="Bacteria"/>
</dbReference>
<keyword evidence="3" id="KW-0106">Calcium</keyword>
<feature type="region of interest" description="Disordered" evidence="4">
    <location>
        <begin position="3538"/>
        <end position="3582"/>
    </location>
</feature>
<dbReference type="NCBIfam" id="TIGR01965">
    <property type="entry name" value="VCBS_repeat"/>
    <property type="match status" value="3"/>
</dbReference>
<dbReference type="SUPFAM" id="SSF49313">
    <property type="entry name" value="Cadherin-like"/>
    <property type="match status" value="3"/>
</dbReference>
<evidence type="ECO:0000259" key="5">
    <source>
        <dbReference type="SMART" id="SM00736"/>
    </source>
</evidence>
<sequence length="3764" mass="383977">MANPSATSANLYFIAGDLSDLDTLLAGLPTEAEVHLLDPETDGLAQILAALEGRSGLNAIHVVSHGDSGRVDLGNLVLDGAVLDERAEDLVTLGEHLSEDGDILLYGCNVAEGESGAAFVARLAELTGADVAASENFTGTSVLGADWTLEFQTGPIESVTLAIPAYDTVLGTDSQLPSGLASAPYTWGSYTFQTKYDGEITDSDPENPLRAGNKWDRYILNGVEAGTTVYVYMGNSSTVDDYLQVARGGSIVTQDDDRGDGERSYDAFVTWVYQPGDEIRATTYSPGYRGTYSIYIGTNNPSAPPPQPEDIGSNPVPTPTAPTFTDSYSNIGTVVDTSTNDTSFSNLTGTLTATDSTPTGTLSFSGGGTQTYGALSVATNGSFTFTPNAAAINTLAAGATASHNFTVSVSDGSLSSSKTLTVSFSGVNDLPSVTGDAVMPGILEDAGNTNALNPGTTVANLFGARFSDVDTGASFKGIYIVSNAATAGEGVWRYSVDNGASWSDVTNGTTLLSTYKLQFVPTANYNGTPGALTIRVIDNNDGQSTNTATVSVAVAPVNDPPTFTSSQGAATLTETVNWDDAVASSKVEIDSGALSGTLTANDIEDGTSGIQFGIRGGTSSVGTVTKDGFYGTLTLDTSTSNWTYTPTNFVAINALAQGASVTESFEFRVTDQDGASTTQTLTITLTGTNDAPILDAEISDQSFSGSGSWSFQVPADTFSDAEGLGLTYSVEVVSDASGNTLLNDGVLANQIPGLSFDPSSRTFSGDPTTDGTYYIKVTATDSDGVTASDVFQLDLSNVGNQPPYVANPIAPVVVADIPEQFSVEFSSALGGSELSFDGQTIPLGTGQTGAQVASAVVSAGDTTNYTVALKGGSPETVIFTAKSDGDVTDSTYNDLVGAGTYAGSPAISKVQDGITGSPESFVLNLVNNDGTERTLTFDGTTVTISADVLTTGGTIADLFVTADSESGFANWSVTKVSETEVRFTHINNGDQLDISLDDFSGTYKDLALLPPSISGTVDGSSGQPEIFEVTYGTGLSGSTLIFDDVTATAGTALTAEQVAQAVVDAGNTSNWSVALDGSDPSKVVYTSLNQGDQTDPQDTDFTGSYNTDGGGTLILAKLADGAGWSYQVPLTTFADPENNALTYSAELDGTPLVDSQALSFDSGTRIFSGDGSSLPPGVITIIAHDAISGGAATAVVPLTLSTTDAGVSAGAAIPEETWTGAGEHSFQIPADAFSYADGDSDGSSLSYSATLDNDDPLPSWLHFDGDTATFSGNPPAGAAGSLNLKVTANDTTGAPSSAVQTFTLTIADPNDAPVVTTHLEDQSHNGTAGWSLNVGTLFSDPDGNADGTPTTAGLTYGAEVSDGAGGWTSTLPTWLSFDGNTGVFNGNPPAGTPYLNLRVTGTDPGGASTSTSFILDLAAAADGATAVNTPGTLATPSDNNGGNIQLGDILSAPVPTDADGVPGTVNYQWQVSADGSTWSDIAGATAATFTVTQSVSSQQIRAQAFYTDGGGYAESPVSNALTIPTFNLPGSVTIAGSLAPGQILTATISDGNGLTRATPTYTWYRGDSEGAKTTVVGNLSAYTLTNADGNKYITVEVSYTDDEGTPETVTGTRSTAVTLGAMPPVAGDDAATAIEASGVANATPGTNPTGNLFQNDTDANSGDTKTLTAIRRGESEGSGAVGTTDSGEYLYSVAGQYGTLRVKANGDYIYEVNQSNYFVESLNTSDSLTDAFNYTVTDGAGFSDTAVLRVTIQGADDALTVSSLPERFEMLEDVPAYLPPAFSITDVDSPDQNITVTFITSAGSLSATSGEGVTVTGSGTGTLTLTGALSSLGPWLQTPERILYSSVLDVNGTGAASIEFLTNDGGGDVSRGTIQVDITAVNDAPDGADAHRVTLEDTPYIFSAADFGFTDTPDEVSGGSSAHILLSVVLTTLPANGKLQLDGVDVEAGDEISVSDITAGKLAFVPTTDENNASTPGDDYTSFTFQVRDDGGVDNSGVDLDPTPNTLTLAVTPVNDAPVLTNAVESQPTLTTIDEDTIDSPGHRISDLVRAVDGTNPAGVTGQSVVTDVDFTTQASADDEAWDHGIAIYGLTNAGPALGLGGVWEFSTDDGASWIPIDTGQINGGDTALLLRSSDKIRFVPDEDNATEAGIDYYLWDGLVAGVADQQGTYADVAVRGGTTNYSTASDSARITITPLNDAPILDLNGTAVGTGYQALFKPRGVEVAVVASDMTITDVDLPDTIVSATVALTAGALDNLFGTIYETLSAPLGAFNAPSGAILNIVANSDNTELTISGTGTQGDYVAALKTVTYDNANPSPITGDRTVTISVTDGALTEPGNPLTTTSITTVAVPWVPVIDLNGSSDTSENRDFSIGYTEGSAGVPIANPTATITDQDGNLDSVTLTLNNPLNGAAEYLYLDANQLALLPSYGLQITGNGTHEITFSSLSGSPDRDATTFQHFLRGVKYINEAAATDSSGLRTVTVSAVDDDGYDSVNATTTITLTQVNDVPTGADQTIEIAENAIYTFQTADFGFSDVNDIPPDDLAFVQITRLPDAGTGSLTLDGAPVALDQFISASDIAAGRFVFSPIGDAIAAPKASGYASFAFRVQDDGGTANGGIDLALSANTLTFDVLAVNDASVLDGEAIALTTMDENALGNTGQTVSDLLGGANDVDPGALSGVAIYDASNAGPGGGTWQYRIDGGTWTAFPVVSEGAALLLKATDEVRFLPDGDNGTTASFDYYAWDQSAGSAGTTADVSTTRGGTSAFSLDGARASIEVTDVNDAPTLDLDDDGSGTGFTAIFRPRGDAVAVVDDDLVIADVDTGDTLSGATLTLAGIRDAGFETLSSSLGESYAGSLGTLTISGNGTETLTISGAGTHAEYATLLQSVRYLNSNPSATAGDRQVTISVTDSAVTEPGQARSASAVTTIQTPWTPVIDLNGPGGAGRHHSVSYTEGQGALAIATADSTITDQDGNIAHLTVTLRDGAPTGGTTESLGIAASLISTLAGLGITTTQTNAWTLEFDGPKDVSYYQLALRGVRYTNTSEAPAGTATVTVTPTDAGTGALVGVGATTTINFIGVNDAPTGSVTLDGTPAELQTLTANTSALGDLDGLTGASYAYQWQVSANGGTSWSDLSGATGASHALDDTLGGRQVRVQVSYTDDAGFTNTVASAGQAITNVRDSFRLTEGPDTYDGRANPIAQVIEALGGNDTVQGGAGDDRLYGQDGDDSLNGQYGDDVLDGGAGNDRLTGGPGTDTVLGGDGDDWLGGGFGNDRQEGGDGNDVFAGNPSGDDVLDGGAGEDRADYSESSDAVRVDLRQSGPQWISTASGTDTLISIEQLTGSAYADTLTGNTAANRLAGGEGDDTLSGQEGDDWLDGGAGNDRLTGGPGTDTVLGGDGDDWLGGGFGNDRQEGGAGNDVFAGNPSGDDVLDGGAGEDRADYSESSDAVRVDLRQSGPQWISTASGTDTLISIEQLTGSAYADTLTGNTAANRLAGGEGDDTLSGQEGDDWLDGGAGNDRLTGGPGTDTVLGGDGDDWLGGGFGNDRQEGGDGNDVFAGNPSGDDVLDGGAGEDRADYSESSDAVRVDLRQSGPQWISTYSGTDTLISIEQLTGSAYADTLTGNTAANRLAGGEGDDTLSGQEGDDWLDGGAGNDWLGGGSGTDILTGGTGVDTFVFDTVPTISNIDVITDFNHAEDVIALSSAVFTAFTGHEGERVGQNANLFYNNFSGTLYYDADGSQPGSAVAFAILGQDTHPVTFDTVLIIA</sequence>
<feature type="region of interest" description="Disordered" evidence="4">
    <location>
        <begin position="1640"/>
        <end position="1663"/>
    </location>
</feature>
<comment type="subcellular location">
    <subcellularLocation>
        <location evidence="1">Secreted</location>
    </subcellularLocation>
</comment>
<feature type="domain" description="Dystroglycan-type cadherin-like" evidence="5">
    <location>
        <begin position="1314"/>
        <end position="1424"/>
    </location>
</feature>
<organism evidence="6 7">
    <name type="scientific">Allochromatium vinosum (strain ATCC 17899 / DSM 180 / NBRC 103801 / NCIMB 10441 / D)</name>
    <name type="common">Chromatium vinosum</name>
    <dbReference type="NCBI Taxonomy" id="572477"/>
    <lineage>
        <taxon>Bacteria</taxon>
        <taxon>Pseudomonadati</taxon>
        <taxon>Pseudomonadota</taxon>
        <taxon>Gammaproteobacteria</taxon>
        <taxon>Chromatiales</taxon>
        <taxon>Chromatiaceae</taxon>
        <taxon>Allochromatium</taxon>
    </lineage>
</organism>
<evidence type="ECO:0000313" key="7">
    <source>
        <dbReference type="Proteomes" id="UP000001441"/>
    </source>
</evidence>
<dbReference type="InterPro" id="IPR011049">
    <property type="entry name" value="Serralysin-like_metalloprot_C"/>
</dbReference>
<dbReference type="PROSITE" id="PS00330">
    <property type="entry name" value="HEMOLYSIN_CALCIUM"/>
    <property type="match status" value="9"/>
</dbReference>
<dbReference type="InterPro" id="IPR006644">
    <property type="entry name" value="Cadg"/>
</dbReference>
<dbReference type="GO" id="GO:0005576">
    <property type="term" value="C:extracellular region"/>
    <property type="evidence" value="ECO:0007669"/>
    <property type="project" value="UniProtKB-SubCell"/>
</dbReference>
<dbReference type="HOGENOM" id="CLU_000226_0_0_6"/>
<dbReference type="InterPro" id="IPR001343">
    <property type="entry name" value="Hemolysn_Ca-bd"/>
</dbReference>
<dbReference type="SUPFAM" id="SSF51120">
    <property type="entry name" value="beta-Roll"/>
    <property type="match status" value="2"/>
</dbReference>
<dbReference type="Gene3D" id="2.150.10.10">
    <property type="entry name" value="Serralysin-like metalloprotease, C-terminal"/>
    <property type="match status" value="5"/>
</dbReference>
<accession>D3RMD9</accession>
<dbReference type="InterPro" id="IPR015919">
    <property type="entry name" value="Cadherin-like_sf"/>
</dbReference>
<feature type="domain" description="Dystroglycan-type cadherin-like" evidence="5">
    <location>
        <begin position="693"/>
        <end position="802"/>
    </location>
</feature>
<dbReference type="Gene3D" id="2.60.40.2700">
    <property type="match status" value="3"/>
</dbReference>
<dbReference type="InterPro" id="IPR010221">
    <property type="entry name" value="VCBS_dom"/>
</dbReference>
<feature type="domain" description="Dystroglycan-type cadherin-like" evidence="5">
    <location>
        <begin position="1113"/>
        <end position="1209"/>
    </location>
</feature>
<dbReference type="GO" id="GO:0005509">
    <property type="term" value="F:calcium ion binding"/>
    <property type="evidence" value="ECO:0007669"/>
    <property type="project" value="InterPro"/>
</dbReference>
<dbReference type="Gene3D" id="2.60.40.10">
    <property type="entry name" value="Immunoglobulins"/>
    <property type="match status" value="4"/>
</dbReference>
<keyword evidence="2" id="KW-0964">Secreted</keyword>
<feature type="region of interest" description="Disordered" evidence="4">
    <location>
        <begin position="3490"/>
        <end position="3525"/>
    </location>
</feature>
<gene>
    <name evidence="6" type="ordered locus">Alvin_0232</name>
</gene>
<evidence type="ECO:0000256" key="2">
    <source>
        <dbReference type="ARBA" id="ARBA00022525"/>
    </source>
</evidence>
<dbReference type="Pfam" id="PF14252">
    <property type="entry name" value="DUF4347"/>
    <property type="match status" value="1"/>
</dbReference>
<dbReference type="EMBL" id="CP001896">
    <property type="protein sequence ID" value="ADC61197.1"/>
    <property type="molecule type" value="Genomic_DNA"/>
</dbReference>
<dbReference type="Proteomes" id="UP000001441">
    <property type="component" value="Chromosome"/>
</dbReference>
<name>D3RMD9_ALLVD</name>
<dbReference type="STRING" id="572477.Alvin_0232"/>
<dbReference type="Pfam" id="PF17963">
    <property type="entry name" value="Big_9"/>
    <property type="match status" value="1"/>
</dbReference>
<dbReference type="PANTHER" id="PTHR38340">
    <property type="entry name" value="S-LAYER PROTEIN"/>
    <property type="match status" value="1"/>
</dbReference>
<dbReference type="SMART" id="SM00736">
    <property type="entry name" value="CADG"/>
    <property type="match status" value="4"/>
</dbReference>
<feature type="compositionally biased region" description="Polar residues" evidence="4">
    <location>
        <begin position="1643"/>
        <end position="1663"/>
    </location>
</feature>
<dbReference type="Pfam" id="PF05345">
    <property type="entry name" value="He_PIG"/>
    <property type="match status" value="3"/>
</dbReference>
<dbReference type="PRINTS" id="PR00313">
    <property type="entry name" value="CABNDNGRPT"/>
</dbReference>
<keyword evidence="7" id="KW-1185">Reference proteome</keyword>
<proteinExistence type="predicted"/>
<dbReference type="PANTHER" id="PTHR38340:SF1">
    <property type="entry name" value="S-LAYER PROTEIN"/>
    <property type="match status" value="1"/>
</dbReference>
<dbReference type="OrthoDB" id="5772876at2"/>
<feature type="compositionally biased region" description="Basic and acidic residues" evidence="4">
    <location>
        <begin position="3570"/>
        <end position="3582"/>
    </location>
</feature>